<protein>
    <submittedName>
        <fullName evidence="1">Uncharacterized protein</fullName>
    </submittedName>
</protein>
<evidence type="ECO:0000313" key="1">
    <source>
        <dbReference type="EMBL" id="AKF07361.1"/>
    </source>
</evidence>
<proteinExistence type="predicted"/>
<dbReference type="STRING" id="927083.DB32_004510"/>
<accession>A0A0F6W4R2</accession>
<dbReference type="KEGG" id="samy:DB32_004510"/>
<keyword evidence="2" id="KW-1185">Reference proteome</keyword>
<name>A0A0F6W4R2_9BACT</name>
<dbReference type="EMBL" id="CP011125">
    <property type="protein sequence ID" value="AKF07361.1"/>
    <property type="molecule type" value="Genomic_DNA"/>
</dbReference>
<dbReference type="AlphaFoldDB" id="A0A0F6W4R2"/>
<gene>
    <name evidence="1" type="ORF">DB32_004510</name>
</gene>
<evidence type="ECO:0000313" key="2">
    <source>
        <dbReference type="Proteomes" id="UP000034883"/>
    </source>
</evidence>
<dbReference type="Proteomes" id="UP000034883">
    <property type="component" value="Chromosome"/>
</dbReference>
<sequence>MRDVWRAADEALLARIEDEHVLERLWARAAPGATPLHPRASGMVRLLRERADARDAIAAAESGNAAPLLVRLEPSRLEGWSPALVHHLALFHRARAEHAIARDAVSTSAARQTLEHALMLIGATWIALGREQTYLRELALDVIAGALPAGEIDRAVDAAAMRGLDVIAAIAREGIDARRGGAAIALRVLGRASEVVAIAGADGALADRAQDRALGLRSELVHTMLAPLSIEIEELAAREWKPIEVASVLERARDAWRWAGEEVEVERFVVRELPRFAWDLYRARKWDDLRLVLRPLEQPSDSLAMRIQRDPMELAWAAQCAQVLVFRAELAPTLDAQIGLAERGYALCPTLRNARLVLADLLCARAERRLEGPSVLRAADSWQDAKRDITRAEEIHPELSRLPAAREKLARSR</sequence>
<organism evidence="1 2">
    <name type="scientific">Sandaracinus amylolyticus</name>
    <dbReference type="NCBI Taxonomy" id="927083"/>
    <lineage>
        <taxon>Bacteria</taxon>
        <taxon>Pseudomonadati</taxon>
        <taxon>Myxococcota</taxon>
        <taxon>Polyangia</taxon>
        <taxon>Polyangiales</taxon>
        <taxon>Sandaracinaceae</taxon>
        <taxon>Sandaracinus</taxon>
    </lineage>
</organism>
<reference evidence="1 2" key="1">
    <citation type="submission" date="2015-03" db="EMBL/GenBank/DDBJ databases">
        <title>Genome assembly of Sandaracinus amylolyticus DSM 53668.</title>
        <authorList>
            <person name="Sharma G."/>
            <person name="Subramanian S."/>
        </authorList>
    </citation>
    <scope>NUCLEOTIDE SEQUENCE [LARGE SCALE GENOMIC DNA]</scope>
    <source>
        <strain evidence="1 2">DSM 53668</strain>
    </source>
</reference>